<evidence type="ECO:0000256" key="2">
    <source>
        <dbReference type="ARBA" id="ARBA00022603"/>
    </source>
</evidence>
<dbReference type="InterPro" id="IPR029063">
    <property type="entry name" value="SAM-dependent_MTases_sf"/>
</dbReference>
<feature type="domain" description="DNA methylase N-4/N-6" evidence="9">
    <location>
        <begin position="211"/>
        <end position="438"/>
    </location>
</feature>
<accession>A0A2J0JIV9</accession>
<evidence type="ECO:0000313" key="11">
    <source>
        <dbReference type="Proteomes" id="UP000228613"/>
    </source>
</evidence>
<name>A0A2J0JIV9_9BACT</name>
<dbReference type="Proteomes" id="UP000228613">
    <property type="component" value="Unassembled WGS sequence"/>
</dbReference>
<dbReference type="InterPro" id="IPR016024">
    <property type="entry name" value="ARM-type_fold"/>
</dbReference>
<evidence type="ECO:0000313" key="10">
    <source>
        <dbReference type="EMBL" id="PIR69064.1"/>
    </source>
</evidence>
<keyword evidence="10" id="KW-0378">Hydrolase</keyword>
<dbReference type="Pfam" id="PF01555">
    <property type="entry name" value="N6_N4_Mtase"/>
    <property type="match status" value="1"/>
</dbReference>
<dbReference type="EC" id="2.1.1.-" evidence="8"/>
<evidence type="ECO:0000256" key="8">
    <source>
        <dbReference type="RuleBase" id="RU362026"/>
    </source>
</evidence>
<comment type="catalytic activity">
    <reaction evidence="7">
        <text>a 2'-deoxycytidine in DNA + S-adenosyl-L-methionine = an N(4)-methyl-2'-deoxycytidine in DNA + S-adenosyl-L-homocysteine + H(+)</text>
        <dbReference type="Rhea" id="RHEA:16857"/>
        <dbReference type="Rhea" id="RHEA-COMP:11369"/>
        <dbReference type="Rhea" id="RHEA-COMP:13674"/>
        <dbReference type="ChEBI" id="CHEBI:15378"/>
        <dbReference type="ChEBI" id="CHEBI:57856"/>
        <dbReference type="ChEBI" id="CHEBI:59789"/>
        <dbReference type="ChEBI" id="CHEBI:85452"/>
        <dbReference type="ChEBI" id="CHEBI:137933"/>
        <dbReference type="EC" id="2.1.1.113"/>
    </reaction>
</comment>
<keyword evidence="6" id="KW-0238">DNA-binding</keyword>
<dbReference type="GO" id="GO:0032259">
    <property type="term" value="P:methylation"/>
    <property type="evidence" value="ECO:0007669"/>
    <property type="project" value="UniProtKB-KW"/>
</dbReference>
<sequence length="472" mass="54789">MNRAVLQKEFNKDEIDILKNDTKILSSFFETKNDGSLVYVLENLGRLENGCSKEPLLKLLDNKNENIRLLAIKNLAKIGDISLLKIFFKFAQKDESTEVRRESVSAIGRLRNEKAIPILIELLLDKDPKVVMQAIRGLLVFSKNSVVRQELKKIINHPNELIKEVINKEINGVNYSSGDTGKHDEFPEFLKNLVVLGDVMETLNYVPNESVHLTFTSPPYYNAKDYSIYQSYEEYLNFLEKVFKEVHRVTKEGRFFVLNTSPIIIPRISRAHSSKRYPIPYDIHPILVKMGWEFIDDIVWVKPEASVKNRNAGFLQHRKPLGYKPNAVSEMIMVYRKKTDKLIDWNISQYNWDKVKKSKVVDKYETTNIWRIGPTFDKVHSAVFPIELCNKVIKYYSFVDDLIFDPFAGSGTLGLAAVNLDRYFFLVEKEPKYVNRMKEDLIRGNSLFSSKKNQPNFVDVKNFILLTKKEKI</sequence>
<keyword evidence="3" id="KW-0808">Transferase</keyword>
<dbReference type="PROSITE" id="PS00093">
    <property type="entry name" value="N4_MTASE"/>
    <property type="match status" value="1"/>
</dbReference>
<evidence type="ECO:0000256" key="4">
    <source>
        <dbReference type="ARBA" id="ARBA00022691"/>
    </source>
</evidence>
<evidence type="ECO:0000256" key="1">
    <source>
        <dbReference type="ARBA" id="ARBA00010203"/>
    </source>
</evidence>
<dbReference type="Gene3D" id="1.25.10.10">
    <property type="entry name" value="Leucine-rich Repeat Variant"/>
    <property type="match status" value="1"/>
</dbReference>
<dbReference type="Gene3D" id="3.40.50.150">
    <property type="entry name" value="Vaccinia Virus protein VP39"/>
    <property type="match status" value="1"/>
</dbReference>
<dbReference type="GO" id="GO:0016491">
    <property type="term" value="F:oxidoreductase activity"/>
    <property type="evidence" value="ECO:0007669"/>
    <property type="project" value="TreeGrafter"/>
</dbReference>
<evidence type="ECO:0000256" key="3">
    <source>
        <dbReference type="ARBA" id="ARBA00022679"/>
    </source>
</evidence>
<keyword evidence="5" id="KW-0680">Restriction system</keyword>
<evidence type="ECO:0000259" key="9">
    <source>
        <dbReference type="Pfam" id="PF01555"/>
    </source>
</evidence>
<dbReference type="AlphaFoldDB" id="A0A2J0JIV9"/>
<keyword evidence="2" id="KW-0489">Methyltransferase</keyword>
<dbReference type="SUPFAM" id="SSF53335">
    <property type="entry name" value="S-adenosyl-L-methionine-dependent methyltransferases"/>
    <property type="match status" value="1"/>
</dbReference>
<keyword evidence="10" id="KW-0255">Endonuclease</keyword>
<dbReference type="InterPro" id="IPR011989">
    <property type="entry name" value="ARM-like"/>
</dbReference>
<dbReference type="GO" id="GO:0003677">
    <property type="term" value="F:DNA binding"/>
    <property type="evidence" value="ECO:0007669"/>
    <property type="project" value="UniProtKB-KW"/>
</dbReference>
<evidence type="ECO:0000256" key="6">
    <source>
        <dbReference type="ARBA" id="ARBA00023125"/>
    </source>
</evidence>
<proteinExistence type="inferred from homology"/>
<dbReference type="InterPro" id="IPR017985">
    <property type="entry name" value="MeTrfase_CN4_CS"/>
</dbReference>
<reference evidence="11" key="1">
    <citation type="submission" date="2017-09" db="EMBL/GenBank/DDBJ databases">
        <title>Depth-based differentiation of microbial function through sediment-hosted aquifers and enrichment of novel symbionts in the deep terrestrial subsurface.</title>
        <authorList>
            <person name="Probst A.J."/>
            <person name="Ladd B."/>
            <person name="Jarett J.K."/>
            <person name="Geller-Mcgrath D.E."/>
            <person name="Sieber C.M.K."/>
            <person name="Emerson J.B."/>
            <person name="Anantharaman K."/>
            <person name="Thomas B.C."/>
            <person name="Malmstrom R."/>
            <person name="Stieglmeier M."/>
            <person name="Klingl A."/>
            <person name="Woyke T."/>
            <person name="Ryan C.M."/>
            <person name="Banfield J.F."/>
        </authorList>
    </citation>
    <scope>NUCLEOTIDE SEQUENCE [LARGE SCALE GENOMIC DNA]</scope>
</reference>
<dbReference type="GO" id="GO:0009307">
    <property type="term" value="P:DNA restriction-modification system"/>
    <property type="evidence" value="ECO:0007669"/>
    <property type="project" value="UniProtKB-KW"/>
</dbReference>
<gene>
    <name evidence="10" type="ORF">COU48_00590</name>
</gene>
<organism evidence="10 11">
    <name type="scientific">Candidatus Nomurabacteria bacterium CG10_big_fil_rev_8_21_14_0_10_03_31_7</name>
    <dbReference type="NCBI Taxonomy" id="1974730"/>
    <lineage>
        <taxon>Bacteria</taxon>
        <taxon>Candidatus Nomuraibacteriota</taxon>
    </lineage>
</organism>
<dbReference type="EMBL" id="PFCP01000017">
    <property type="protein sequence ID" value="PIR69064.1"/>
    <property type="molecule type" value="Genomic_DNA"/>
</dbReference>
<dbReference type="GO" id="GO:0008170">
    <property type="term" value="F:N-methyltransferase activity"/>
    <property type="evidence" value="ECO:0007669"/>
    <property type="project" value="InterPro"/>
</dbReference>
<dbReference type="PANTHER" id="PTHR12697:SF5">
    <property type="entry name" value="DEOXYHYPUSINE HYDROXYLASE"/>
    <property type="match status" value="1"/>
</dbReference>
<protein>
    <recommendedName>
        <fullName evidence="8">Methyltransferase</fullName>
        <ecNumber evidence="8">2.1.1.-</ecNumber>
    </recommendedName>
</protein>
<keyword evidence="10" id="KW-0540">Nuclease</keyword>
<evidence type="ECO:0000256" key="7">
    <source>
        <dbReference type="ARBA" id="ARBA00049120"/>
    </source>
</evidence>
<dbReference type="InterPro" id="IPR001091">
    <property type="entry name" value="RM_Methyltransferase"/>
</dbReference>
<dbReference type="PANTHER" id="PTHR12697">
    <property type="entry name" value="PBS LYASE HEAT-LIKE PROTEIN"/>
    <property type="match status" value="1"/>
</dbReference>
<dbReference type="GO" id="GO:0015667">
    <property type="term" value="F:site-specific DNA-methyltransferase (cytosine-N4-specific) activity"/>
    <property type="evidence" value="ECO:0007669"/>
    <property type="project" value="UniProtKB-EC"/>
</dbReference>
<dbReference type="InterPro" id="IPR002941">
    <property type="entry name" value="DNA_methylase_N4/N6"/>
</dbReference>
<dbReference type="Pfam" id="PF13646">
    <property type="entry name" value="HEAT_2"/>
    <property type="match status" value="1"/>
</dbReference>
<comment type="caution">
    <text evidence="10">The sequence shown here is derived from an EMBL/GenBank/DDBJ whole genome shotgun (WGS) entry which is preliminary data.</text>
</comment>
<dbReference type="SUPFAM" id="SSF48371">
    <property type="entry name" value="ARM repeat"/>
    <property type="match status" value="1"/>
</dbReference>
<comment type="similarity">
    <text evidence="1">Belongs to the N(4)/N(6)-methyltransferase family. N(4) subfamily.</text>
</comment>
<dbReference type="GO" id="GO:0004519">
    <property type="term" value="F:endonuclease activity"/>
    <property type="evidence" value="ECO:0007669"/>
    <property type="project" value="UniProtKB-KW"/>
</dbReference>
<keyword evidence="4" id="KW-0949">S-adenosyl-L-methionine</keyword>
<dbReference type="PRINTS" id="PR00508">
    <property type="entry name" value="S21N4MTFRASE"/>
</dbReference>
<evidence type="ECO:0000256" key="5">
    <source>
        <dbReference type="ARBA" id="ARBA00022747"/>
    </source>
</evidence>